<dbReference type="Pfam" id="PF11901">
    <property type="entry name" value="DM9"/>
    <property type="match status" value="1"/>
</dbReference>
<organism evidence="1 2">
    <name type="scientific">Orchesella dallaii</name>
    <dbReference type="NCBI Taxonomy" id="48710"/>
    <lineage>
        <taxon>Eukaryota</taxon>
        <taxon>Metazoa</taxon>
        <taxon>Ecdysozoa</taxon>
        <taxon>Arthropoda</taxon>
        <taxon>Hexapoda</taxon>
        <taxon>Collembola</taxon>
        <taxon>Entomobryomorpha</taxon>
        <taxon>Entomobryoidea</taxon>
        <taxon>Orchesellidae</taxon>
        <taxon>Orchesellinae</taxon>
        <taxon>Orchesella</taxon>
    </lineage>
</organism>
<dbReference type="EMBL" id="CAXLJM020000065">
    <property type="protein sequence ID" value="CAL8121047.1"/>
    <property type="molecule type" value="Genomic_DNA"/>
</dbReference>
<dbReference type="InterPro" id="IPR006616">
    <property type="entry name" value="DM9_repeat"/>
</dbReference>
<dbReference type="SMART" id="SM00696">
    <property type="entry name" value="DM9"/>
    <property type="match status" value="1"/>
</dbReference>
<dbReference type="Proteomes" id="UP001642540">
    <property type="component" value="Unassembled WGS sequence"/>
</dbReference>
<accession>A0ABP1R5X4</accession>
<evidence type="ECO:0000313" key="2">
    <source>
        <dbReference type="Proteomes" id="UP001642540"/>
    </source>
</evidence>
<proteinExistence type="predicted"/>
<gene>
    <name evidence="1" type="ORF">ODALV1_LOCUS19193</name>
</gene>
<keyword evidence="2" id="KW-1185">Reference proteome</keyword>
<comment type="caution">
    <text evidence="1">The sequence shown here is derived from an EMBL/GenBank/DDBJ whole genome shotgun (WGS) entry which is preliminary data.</text>
</comment>
<sequence length="154" mass="16779">MVPFGRTEGGYPLYLCRGYASGTITAGKFWAESGICYIPYNGGEVHLTTKAQVYTLPGSKKQTDDGAIYEALPINKTTLALDKESILAVAVPVGRKPNAVRCFGATADIQQDGHGKETSIGVVCEDDMNRAYFPYWGKEVTRNLGQYTLIQCNN</sequence>
<protein>
    <submittedName>
        <fullName evidence="1">Uncharacterized protein</fullName>
    </submittedName>
</protein>
<name>A0ABP1R5X4_9HEXA</name>
<reference evidence="1 2" key="1">
    <citation type="submission" date="2024-08" db="EMBL/GenBank/DDBJ databases">
        <authorList>
            <person name="Cucini C."/>
            <person name="Frati F."/>
        </authorList>
    </citation>
    <scope>NUCLEOTIDE SEQUENCE [LARGE SCALE GENOMIC DNA]</scope>
</reference>
<evidence type="ECO:0000313" key="1">
    <source>
        <dbReference type="EMBL" id="CAL8121047.1"/>
    </source>
</evidence>